<protein>
    <submittedName>
        <fullName evidence="1">Uncharacterized protein</fullName>
    </submittedName>
</protein>
<evidence type="ECO:0000313" key="1">
    <source>
        <dbReference type="EMBL" id="PWF55023.1"/>
    </source>
</evidence>
<gene>
    <name evidence="1" type="ORF">C7C56_003840</name>
</gene>
<dbReference type="EMBL" id="PXWF02000050">
    <property type="protein sequence ID" value="PWF55023.1"/>
    <property type="molecule type" value="Genomic_DNA"/>
</dbReference>
<accession>A0A2U2I5I1</accession>
<reference evidence="1 2" key="1">
    <citation type="submission" date="2018-04" db="EMBL/GenBank/DDBJ databases">
        <title>Massilia violaceinigra sp. nov., a novel purple-pigmented bacterium isolated from Tianshan glacier, Xinjiang, China.</title>
        <authorList>
            <person name="Wang H."/>
        </authorList>
    </citation>
    <scope>NUCLEOTIDE SEQUENCE [LARGE SCALE GENOMIC DNA]</scope>
    <source>
        <strain evidence="1 2">B448-2</strain>
    </source>
</reference>
<sequence length="168" mass="19017">MNGDGIEDLGLILTNTEGPGERSERLAVLAGHRNGQYTILSLSDEFCKIRQFYNMAVEGGTLLVTGYSSSSSRFSMRFRYNDKRKDLELIGEDEQNEDDEAKTADKLSINYLTRKISYSKNMGGKRKEVATIMPPQGLVGLQGFDCGTYDDKNTERYFYLNRDRPNGR</sequence>
<name>A0A2U2I5I1_9BURK</name>
<keyword evidence="2" id="KW-1185">Reference proteome</keyword>
<proteinExistence type="predicted"/>
<dbReference type="Proteomes" id="UP000241421">
    <property type="component" value="Unassembled WGS sequence"/>
</dbReference>
<comment type="caution">
    <text evidence="1">The sequence shown here is derived from an EMBL/GenBank/DDBJ whole genome shotgun (WGS) entry which is preliminary data.</text>
</comment>
<organism evidence="1 2">
    <name type="scientific">Massilia glaciei</name>
    <dbReference type="NCBI Taxonomy" id="1524097"/>
    <lineage>
        <taxon>Bacteria</taxon>
        <taxon>Pseudomonadati</taxon>
        <taxon>Pseudomonadota</taxon>
        <taxon>Betaproteobacteria</taxon>
        <taxon>Burkholderiales</taxon>
        <taxon>Oxalobacteraceae</taxon>
        <taxon>Telluria group</taxon>
        <taxon>Massilia</taxon>
    </lineage>
</organism>
<dbReference type="AlphaFoldDB" id="A0A2U2I5I1"/>
<evidence type="ECO:0000313" key="2">
    <source>
        <dbReference type="Proteomes" id="UP000241421"/>
    </source>
</evidence>